<dbReference type="SUPFAM" id="SSF88946">
    <property type="entry name" value="Sigma2 domain of RNA polymerase sigma factors"/>
    <property type="match status" value="1"/>
</dbReference>
<dbReference type="EMBL" id="CP047591">
    <property type="protein sequence ID" value="QHI71666.1"/>
    <property type="molecule type" value="Genomic_DNA"/>
</dbReference>
<dbReference type="Pfam" id="PF04542">
    <property type="entry name" value="Sigma70_r2"/>
    <property type="match status" value="1"/>
</dbReference>
<comment type="similarity">
    <text evidence="1">Belongs to the sigma-70 factor family. ECF subfamily.</text>
</comment>
<dbReference type="Gene3D" id="1.10.10.10">
    <property type="entry name" value="Winged helix-like DNA-binding domain superfamily/Winged helix DNA-binding domain"/>
    <property type="match status" value="1"/>
</dbReference>
<reference evidence="7 8" key="1">
    <citation type="submission" date="2020-01" db="EMBL/GenBank/DDBJ databases">
        <title>Genomic analysis of Aminipila sp. CBA3637.</title>
        <authorList>
            <person name="Kim Y.B."/>
            <person name="Roh S.W."/>
        </authorList>
    </citation>
    <scope>NUCLEOTIDE SEQUENCE [LARGE SCALE GENOMIC DNA]</scope>
    <source>
        <strain evidence="7 8">CBA3637</strain>
    </source>
</reference>
<evidence type="ECO:0000256" key="2">
    <source>
        <dbReference type="ARBA" id="ARBA00023015"/>
    </source>
</evidence>
<dbReference type="Proteomes" id="UP000463883">
    <property type="component" value="Chromosome"/>
</dbReference>
<dbReference type="Pfam" id="PF08281">
    <property type="entry name" value="Sigma70_r4_2"/>
    <property type="match status" value="1"/>
</dbReference>
<protein>
    <submittedName>
        <fullName evidence="7">Sigma-70 family RNA polymerase sigma factor</fullName>
    </submittedName>
</protein>
<dbReference type="Gene3D" id="1.10.1740.10">
    <property type="match status" value="1"/>
</dbReference>
<dbReference type="PANTHER" id="PTHR43133:SF60">
    <property type="entry name" value="RNA POLYMERASE SIGMA FACTOR SIGV"/>
    <property type="match status" value="1"/>
</dbReference>
<sequence>MEIIEVDKLVNLNGRDIYNFCRQLTQNQEEADELYQDTFLKAVEVCGRIHKEDNPKSYLMSIAIKLWKNRKRKFAWRSRIAMIESRDDHMDYDERPSDDIHSPEHELLKKEEQEMVRRAVSRLREEYRVPMYLYYAAGMSVKEIGRILHRPEGTVKSRLHKARKEVKRYLEVNGYER</sequence>
<dbReference type="InterPro" id="IPR013249">
    <property type="entry name" value="RNA_pol_sigma70_r4_t2"/>
</dbReference>
<dbReference type="PANTHER" id="PTHR43133">
    <property type="entry name" value="RNA POLYMERASE ECF-TYPE SIGMA FACTO"/>
    <property type="match status" value="1"/>
</dbReference>
<dbReference type="AlphaFoldDB" id="A0A6P1MJ83"/>
<evidence type="ECO:0000313" key="8">
    <source>
        <dbReference type="Proteomes" id="UP000463883"/>
    </source>
</evidence>
<name>A0A6P1MJ83_9FIRM</name>
<dbReference type="CDD" id="cd06171">
    <property type="entry name" value="Sigma70_r4"/>
    <property type="match status" value="1"/>
</dbReference>
<dbReference type="GO" id="GO:0003677">
    <property type="term" value="F:DNA binding"/>
    <property type="evidence" value="ECO:0007669"/>
    <property type="project" value="InterPro"/>
</dbReference>
<evidence type="ECO:0000313" key="7">
    <source>
        <dbReference type="EMBL" id="QHI71666.1"/>
    </source>
</evidence>
<evidence type="ECO:0000259" key="5">
    <source>
        <dbReference type="Pfam" id="PF04542"/>
    </source>
</evidence>
<keyword evidence="4" id="KW-0804">Transcription</keyword>
<proteinExistence type="inferred from homology"/>
<dbReference type="NCBIfam" id="TIGR02937">
    <property type="entry name" value="sigma70-ECF"/>
    <property type="match status" value="1"/>
</dbReference>
<dbReference type="InterPro" id="IPR013325">
    <property type="entry name" value="RNA_pol_sigma_r2"/>
</dbReference>
<gene>
    <name evidence="7" type="ORF">Ami3637_04060</name>
</gene>
<dbReference type="InterPro" id="IPR039425">
    <property type="entry name" value="RNA_pol_sigma-70-like"/>
</dbReference>
<dbReference type="KEGG" id="amic:Ami3637_04060"/>
<dbReference type="SUPFAM" id="SSF88659">
    <property type="entry name" value="Sigma3 and sigma4 domains of RNA polymerase sigma factors"/>
    <property type="match status" value="1"/>
</dbReference>
<evidence type="ECO:0000259" key="6">
    <source>
        <dbReference type="Pfam" id="PF08281"/>
    </source>
</evidence>
<dbReference type="InterPro" id="IPR036388">
    <property type="entry name" value="WH-like_DNA-bd_sf"/>
</dbReference>
<dbReference type="RefSeq" id="WP_162361440.1">
    <property type="nucleotide sequence ID" value="NZ_CP047591.1"/>
</dbReference>
<keyword evidence="3" id="KW-0731">Sigma factor</keyword>
<evidence type="ECO:0000256" key="3">
    <source>
        <dbReference type="ARBA" id="ARBA00023082"/>
    </source>
</evidence>
<keyword evidence="2" id="KW-0805">Transcription regulation</keyword>
<accession>A0A6P1MJ83</accession>
<feature type="domain" description="RNA polymerase sigma factor 70 region 4 type 2" evidence="6">
    <location>
        <begin position="114"/>
        <end position="165"/>
    </location>
</feature>
<dbReference type="InterPro" id="IPR007627">
    <property type="entry name" value="RNA_pol_sigma70_r2"/>
</dbReference>
<evidence type="ECO:0000256" key="4">
    <source>
        <dbReference type="ARBA" id="ARBA00023163"/>
    </source>
</evidence>
<dbReference type="GO" id="GO:0016987">
    <property type="term" value="F:sigma factor activity"/>
    <property type="evidence" value="ECO:0007669"/>
    <property type="project" value="UniProtKB-KW"/>
</dbReference>
<dbReference type="InterPro" id="IPR013324">
    <property type="entry name" value="RNA_pol_sigma_r3/r4-like"/>
</dbReference>
<dbReference type="GO" id="GO:0006352">
    <property type="term" value="P:DNA-templated transcription initiation"/>
    <property type="evidence" value="ECO:0007669"/>
    <property type="project" value="InterPro"/>
</dbReference>
<evidence type="ECO:0000256" key="1">
    <source>
        <dbReference type="ARBA" id="ARBA00010641"/>
    </source>
</evidence>
<keyword evidence="8" id="KW-1185">Reference proteome</keyword>
<feature type="domain" description="RNA polymerase sigma-70 region 2" evidence="5">
    <location>
        <begin position="9"/>
        <end position="76"/>
    </location>
</feature>
<dbReference type="InterPro" id="IPR014284">
    <property type="entry name" value="RNA_pol_sigma-70_dom"/>
</dbReference>
<organism evidence="7 8">
    <name type="scientific">Aminipila terrae</name>
    <dbReference type="NCBI Taxonomy" id="2697030"/>
    <lineage>
        <taxon>Bacteria</taxon>
        <taxon>Bacillati</taxon>
        <taxon>Bacillota</taxon>
        <taxon>Clostridia</taxon>
        <taxon>Peptostreptococcales</taxon>
        <taxon>Anaerovoracaceae</taxon>
        <taxon>Aminipila</taxon>
    </lineage>
</organism>